<gene>
    <name evidence="1" type="ORF">K466DRAFT_471944</name>
</gene>
<feature type="non-terminal residue" evidence="1">
    <location>
        <position position="1"/>
    </location>
</feature>
<dbReference type="Proteomes" id="UP000308197">
    <property type="component" value="Unassembled WGS sequence"/>
</dbReference>
<organism evidence="1 2">
    <name type="scientific">Polyporus arcularius HHB13444</name>
    <dbReference type="NCBI Taxonomy" id="1314778"/>
    <lineage>
        <taxon>Eukaryota</taxon>
        <taxon>Fungi</taxon>
        <taxon>Dikarya</taxon>
        <taxon>Basidiomycota</taxon>
        <taxon>Agaricomycotina</taxon>
        <taxon>Agaricomycetes</taxon>
        <taxon>Polyporales</taxon>
        <taxon>Polyporaceae</taxon>
        <taxon>Polyporus</taxon>
    </lineage>
</organism>
<dbReference type="STRING" id="1314778.A0A5C3NPB3"/>
<dbReference type="AlphaFoldDB" id="A0A5C3NPB3"/>
<protein>
    <submittedName>
        <fullName evidence="1">Uncharacterized protein</fullName>
    </submittedName>
</protein>
<accession>A0A5C3NPB3</accession>
<name>A0A5C3NPB3_9APHY</name>
<keyword evidence="2" id="KW-1185">Reference proteome</keyword>
<evidence type="ECO:0000313" key="2">
    <source>
        <dbReference type="Proteomes" id="UP000308197"/>
    </source>
</evidence>
<proteinExistence type="predicted"/>
<evidence type="ECO:0000313" key="1">
    <source>
        <dbReference type="EMBL" id="TFK79134.1"/>
    </source>
</evidence>
<feature type="non-terminal residue" evidence="1">
    <location>
        <position position="184"/>
    </location>
</feature>
<reference evidence="1 2" key="1">
    <citation type="journal article" date="2019" name="Nat. Ecol. Evol.">
        <title>Megaphylogeny resolves global patterns of mushroom evolution.</title>
        <authorList>
            <person name="Varga T."/>
            <person name="Krizsan K."/>
            <person name="Foldi C."/>
            <person name="Dima B."/>
            <person name="Sanchez-Garcia M."/>
            <person name="Sanchez-Ramirez S."/>
            <person name="Szollosi G.J."/>
            <person name="Szarkandi J.G."/>
            <person name="Papp V."/>
            <person name="Albert L."/>
            <person name="Andreopoulos W."/>
            <person name="Angelini C."/>
            <person name="Antonin V."/>
            <person name="Barry K.W."/>
            <person name="Bougher N.L."/>
            <person name="Buchanan P."/>
            <person name="Buyck B."/>
            <person name="Bense V."/>
            <person name="Catcheside P."/>
            <person name="Chovatia M."/>
            <person name="Cooper J."/>
            <person name="Damon W."/>
            <person name="Desjardin D."/>
            <person name="Finy P."/>
            <person name="Geml J."/>
            <person name="Haridas S."/>
            <person name="Hughes K."/>
            <person name="Justo A."/>
            <person name="Karasinski D."/>
            <person name="Kautmanova I."/>
            <person name="Kiss B."/>
            <person name="Kocsube S."/>
            <person name="Kotiranta H."/>
            <person name="LaButti K.M."/>
            <person name="Lechner B.E."/>
            <person name="Liimatainen K."/>
            <person name="Lipzen A."/>
            <person name="Lukacs Z."/>
            <person name="Mihaltcheva S."/>
            <person name="Morgado L.N."/>
            <person name="Niskanen T."/>
            <person name="Noordeloos M.E."/>
            <person name="Ohm R.A."/>
            <person name="Ortiz-Santana B."/>
            <person name="Ovrebo C."/>
            <person name="Racz N."/>
            <person name="Riley R."/>
            <person name="Savchenko A."/>
            <person name="Shiryaev A."/>
            <person name="Soop K."/>
            <person name="Spirin V."/>
            <person name="Szebenyi C."/>
            <person name="Tomsovsky M."/>
            <person name="Tulloss R.E."/>
            <person name="Uehling J."/>
            <person name="Grigoriev I.V."/>
            <person name="Vagvolgyi C."/>
            <person name="Papp T."/>
            <person name="Martin F.M."/>
            <person name="Miettinen O."/>
            <person name="Hibbett D.S."/>
            <person name="Nagy L.G."/>
        </authorList>
    </citation>
    <scope>NUCLEOTIDE SEQUENCE [LARGE SCALE GENOMIC DNA]</scope>
    <source>
        <strain evidence="1 2">HHB13444</strain>
    </source>
</reference>
<dbReference type="EMBL" id="ML212152">
    <property type="protein sequence ID" value="TFK79134.1"/>
    <property type="molecule type" value="Genomic_DNA"/>
</dbReference>
<sequence length="184" mass="20137">LGWQVSKHCVSNTMIAYLVCRHPVTLIDNQDRVIGMLAGCPKDMVGWNAVISEVECEMRLAHDEGTFNSKVNRCGTSKFINCSVSYGGGQTEPCNIAQGHNTGIVQDFLNNTATDHVAGFMSSEFKLFNPGMHALYALMMVKLCAHDPSIEPNFSKNVFGATTFNLSPQVTTLVHTDYLNYAPG</sequence>
<dbReference type="InParanoid" id="A0A5C3NPB3"/>